<dbReference type="Proteomes" id="UP000053647">
    <property type="component" value="Unassembled WGS sequence"/>
</dbReference>
<reference evidence="2" key="2">
    <citation type="submission" date="2015-01" db="EMBL/GenBank/DDBJ databases">
        <title>Evolutionary Origins and Diversification of the Mycorrhizal Mutualists.</title>
        <authorList>
            <consortium name="DOE Joint Genome Institute"/>
            <consortium name="Mycorrhizal Genomics Consortium"/>
            <person name="Kohler A."/>
            <person name="Kuo A."/>
            <person name="Nagy L.G."/>
            <person name="Floudas D."/>
            <person name="Copeland A."/>
            <person name="Barry K.W."/>
            <person name="Cichocki N."/>
            <person name="Veneault-Fourrey C."/>
            <person name="LaButti K."/>
            <person name="Lindquist E.A."/>
            <person name="Lipzen A."/>
            <person name="Lundell T."/>
            <person name="Morin E."/>
            <person name="Murat C."/>
            <person name="Riley R."/>
            <person name="Ohm R."/>
            <person name="Sun H."/>
            <person name="Tunlid A."/>
            <person name="Henrissat B."/>
            <person name="Grigoriev I.V."/>
            <person name="Hibbett D.S."/>
            <person name="Martin F."/>
        </authorList>
    </citation>
    <scope>NUCLEOTIDE SEQUENCE [LARGE SCALE GENOMIC DNA]</scope>
    <source>
        <strain evidence="2">ATCC 200175</strain>
    </source>
</reference>
<proteinExistence type="predicted"/>
<protein>
    <submittedName>
        <fullName evidence="1">Uncharacterized protein</fullName>
    </submittedName>
</protein>
<dbReference type="HOGENOM" id="CLU_009487_5_1_1"/>
<keyword evidence="2" id="KW-1185">Reference proteome</keyword>
<dbReference type="EMBL" id="KN819420">
    <property type="protein sequence ID" value="KIJ10041.1"/>
    <property type="molecule type" value="Genomic_DNA"/>
</dbReference>
<dbReference type="AlphaFoldDB" id="A0A0C9TS65"/>
<gene>
    <name evidence="1" type="ORF">PAXINDRAFT_16941</name>
</gene>
<name>A0A0C9TS65_PAXIN</name>
<evidence type="ECO:0000313" key="2">
    <source>
        <dbReference type="Proteomes" id="UP000053647"/>
    </source>
</evidence>
<dbReference type="OrthoDB" id="4743193at2759"/>
<organism evidence="1 2">
    <name type="scientific">Paxillus involutus ATCC 200175</name>
    <dbReference type="NCBI Taxonomy" id="664439"/>
    <lineage>
        <taxon>Eukaryota</taxon>
        <taxon>Fungi</taxon>
        <taxon>Dikarya</taxon>
        <taxon>Basidiomycota</taxon>
        <taxon>Agaricomycotina</taxon>
        <taxon>Agaricomycetes</taxon>
        <taxon>Agaricomycetidae</taxon>
        <taxon>Boletales</taxon>
        <taxon>Paxilineae</taxon>
        <taxon>Paxillaceae</taxon>
        <taxon>Paxillus</taxon>
    </lineage>
</organism>
<reference evidence="1 2" key="1">
    <citation type="submission" date="2014-06" db="EMBL/GenBank/DDBJ databases">
        <authorList>
            <consortium name="DOE Joint Genome Institute"/>
            <person name="Kuo A."/>
            <person name="Kohler A."/>
            <person name="Nagy L.G."/>
            <person name="Floudas D."/>
            <person name="Copeland A."/>
            <person name="Barry K.W."/>
            <person name="Cichocki N."/>
            <person name="Veneault-Fourrey C."/>
            <person name="LaButti K."/>
            <person name="Lindquist E.A."/>
            <person name="Lipzen A."/>
            <person name="Lundell T."/>
            <person name="Morin E."/>
            <person name="Murat C."/>
            <person name="Sun H."/>
            <person name="Tunlid A."/>
            <person name="Henrissat B."/>
            <person name="Grigoriev I.V."/>
            <person name="Hibbett D.S."/>
            <person name="Martin F."/>
            <person name="Nordberg H.P."/>
            <person name="Cantor M.N."/>
            <person name="Hua S.X."/>
        </authorList>
    </citation>
    <scope>NUCLEOTIDE SEQUENCE [LARGE SCALE GENOMIC DNA]</scope>
    <source>
        <strain evidence="1 2">ATCC 200175</strain>
    </source>
</reference>
<evidence type="ECO:0000313" key="1">
    <source>
        <dbReference type="EMBL" id="KIJ10041.1"/>
    </source>
</evidence>
<accession>A0A0C9TS65</accession>
<sequence>MTQVMQSHSSINSWVSAVSHKEFCREIAELTLEKHGLHFKATSATTGQLEESFVDRLALQMQAVAPGMWNLVLALLDSRDRRCCSMPSSATPSATSFAQEEMDLGEFSGDEIGERTDDDDSDVDVFDKQPRKWQRRAADRNIALLKIKAVVVISILLQSSNERCNFLQGWMGFFMKSTCVPEKVVEVLAHAGLSISLSSIYNAVSSISKEISVKIKKEVRTLHAAFAYDNFDIAFTTAQPTLENRSTFVSATSATVIPLHGVDESNRDALQSSVALWACNPKNPSPSSFPLMSEIKTFRALHKWDTYNRTTDPTKPSHREAAFAWHVRSILVHHGGAKFKSFLHELGEPDTGLKIPVQKTNSNPLSVDGYQAVDFRRQC</sequence>